<organism evidence="12 13">
    <name type="scientific">Carnobacterium maltaromaticum</name>
    <name type="common">Carnobacterium piscicola</name>
    <dbReference type="NCBI Taxonomy" id="2751"/>
    <lineage>
        <taxon>Bacteria</taxon>
        <taxon>Bacillati</taxon>
        <taxon>Bacillota</taxon>
        <taxon>Bacilli</taxon>
        <taxon>Lactobacillales</taxon>
        <taxon>Carnobacteriaceae</taxon>
        <taxon>Carnobacterium</taxon>
    </lineage>
</organism>
<dbReference type="InterPro" id="IPR013750">
    <property type="entry name" value="GHMP_kinase_C_dom"/>
</dbReference>
<dbReference type="HAMAP" id="MF_00061">
    <property type="entry name" value="IspE"/>
    <property type="match status" value="1"/>
</dbReference>
<dbReference type="InterPro" id="IPR014721">
    <property type="entry name" value="Ribsml_uS5_D2-typ_fold_subgr"/>
</dbReference>
<dbReference type="Proteomes" id="UP001290462">
    <property type="component" value="Unassembled WGS sequence"/>
</dbReference>
<feature type="domain" description="GHMP kinase C-terminal" evidence="11">
    <location>
        <begin position="197"/>
        <end position="272"/>
    </location>
</feature>
<accession>A0AAW9JT63</accession>
<sequence length="283" mass="30820">MEIIEKAPAKINLSLDVLYKREDGFHELEMVMTTVDLADRIALKSLPEDQIVIRTTNGVLPLDRRNHAFQAAKLIKETFAIETGVEITIEKKIPIAAGLAGGSSDAAATLRGLNRLWDLNLTLEEVAELGSKVGSDVPYCVHGGTAFVSGRGEKVEPIGEMPQCWVVLVKPRVGVSTGSVFSVLSFDTVTHPDTAGMVAAIKAKDYAKMTQKVGNLLEEVTIARHPDIERVKEKMLKFGADAALMSGSGPTIFALCDKYSRAQRVYNGLKGFCDEVYLVRTLK</sequence>
<dbReference type="SUPFAM" id="SSF55060">
    <property type="entry name" value="GHMP Kinase, C-terminal domain"/>
    <property type="match status" value="1"/>
</dbReference>
<evidence type="ECO:0000256" key="1">
    <source>
        <dbReference type="ARBA" id="ARBA00009684"/>
    </source>
</evidence>
<proteinExistence type="inferred from homology"/>
<comment type="caution">
    <text evidence="12">The sequence shown here is derived from an EMBL/GenBank/DDBJ whole genome shotgun (WGS) entry which is preliminary data.</text>
</comment>
<evidence type="ECO:0000256" key="7">
    <source>
        <dbReference type="ARBA" id="ARBA00022840"/>
    </source>
</evidence>
<dbReference type="Pfam" id="PF08544">
    <property type="entry name" value="GHMP_kinases_C"/>
    <property type="match status" value="1"/>
</dbReference>
<keyword evidence="9" id="KW-0414">Isoprene biosynthesis</keyword>
<evidence type="ECO:0000256" key="2">
    <source>
        <dbReference type="ARBA" id="ARBA00012052"/>
    </source>
</evidence>
<dbReference type="PIRSF" id="PIRSF010376">
    <property type="entry name" value="IspE"/>
    <property type="match status" value="1"/>
</dbReference>
<dbReference type="RefSeq" id="WP_010053918.1">
    <property type="nucleotide sequence ID" value="NZ_BJOJ01000038.1"/>
</dbReference>
<dbReference type="GO" id="GO:0050515">
    <property type="term" value="F:4-(cytidine 5'-diphospho)-2-C-methyl-D-erythritol kinase activity"/>
    <property type="evidence" value="ECO:0007669"/>
    <property type="project" value="UniProtKB-UniRule"/>
</dbReference>
<dbReference type="GO" id="GO:0016114">
    <property type="term" value="P:terpenoid biosynthetic process"/>
    <property type="evidence" value="ECO:0007669"/>
    <property type="project" value="UniProtKB-UniRule"/>
</dbReference>
<dbReference type="NCBIfam" id="NF011202">
    <property type="entry name" value="PRK14608.1"/>
    <property type="match status" value="1"/>
</dbReference>
<dbReference type="PRINTS" id="PR00958">
    <property type="entry name" value="HOMSERKINASE"/>
</dbReference>
<dbReference type="InterPro" id="IPR020568">
    <property type="entry name" value="Ribosomal_Su5_D2-typ_SF"/>
</dbReference>
<evidence type="ECO:0000256" key="6">
    <source>
        <dbReference type="ARBA" id="ARBA00022777"/>
    </source>
</evidence>
<dbReference type="SUPFAM" id="SSF54211">
    <property type="entry name" value="Ribosomal protein S5 domain 2-like"/>
    <property type="match status" value="1"/>
</dbReference>
<dbReference type="InterPro" id="IPR004424">
    <property type="entry name" value="IspE"/>
</dbReference>
<evidence type="ECO:0000256" key="4">
    <source>
        <dbReference type="ARBA" id="ARBA00022679"/>
    </source>
</evidence>
<evidence type="ECO:0000259" key="10">
    <source>
        <dbReference type="Pfam" id="PF00288"/>
    </source>
</evidence>
<dbReference type="PANTHER" id="PTHR43527">
    <property type="entry name" value="4-DIPHOSPHOCYTIDYL-2-C-METHYL-D-ERYTHRITOL KINASE, CHLOROPLASTIC"/>
    <property type="match status" value="1"/>
</dbReference>
<comment type="similarity">
    <text evidence="1 9">Belongs to the GHMP kinase family. IspE subfamily.</text>
</comment>
<gene>
    <name evidence="9 12" type="primary">ispE</name>
    <name evidence="12" type="ORF">RAK27_03875</name>
</gene>
<feature type="binding site" evidence="9">
    <location>
        <begin position="94"/>
        <end position="104"/>
    </location>
    <ligand>
        <name>ATP</name>
        <dbReference type="ChEBI" id="CHEBI:30616"/>
    </ligand>
</feature>
<feature type="domain" description="GHMP kinase N-terminal" evidence="10">
    <location>
        <begin position="66"/>
        <end position="144"/>
    </location>
</feature>
<dbReference type="Gene3D" id="3.30.70.890">
    <property type="entry name" value="GHMP kinase, C-terminal domain"/>
    <property type="match status" value="1"/>
</dbReference>
<dbReference type="Gene3D" id="3.30.230.10">
    <property type="match status" value="1"/>
</dbReference>
<dbReference type="FunFam" id="3.30.230.10:FF:000029">
    <property type="entry name" value="4-diphosphocytidyl-2-C-methyl-D-erythritol kinase"/>
    <property type="match status" value="1"/>
</dbReference>
<name>A0AAW9JT63_CARML</name>
<reference evidence="12" key="1">
    <citation type="submission" date="2023-08" db="EMBL/GenBank/DDBJ databases">
        <title>Genomic characterization of piscicolin 126 produced by Carnobacterium maltaromaticum CM22 strain isolated from salmon (Salmo salar).</title>
        <authorList>
            <person name="Gonzalez-Gragera E."/>
            <person name="Garcia-Lopez J.D."/>
            <person name="Teso-Perez C."/>
            <person name="Gimenez-Hernandez I."/>
            <person name="Peralta-Sanchez J.M."/>
            <person name="Valdivia E."/>
            <person name="Montalban-Lopez M."/>
            <person name="Martin-Platero A.M."/>
            <person name="Banos A."/>
            <person name="Martinez-Bueno M."/>
        </authorList>
    </citation>
    <scope>NUCLEOTIDE SEQUENCE</scope>
    <source>
        <strain evidence="12">CM22</strain>
    </source>
</reference>
<protein>
    <recommendedName>
        <fullName evidence="3 9">4-diphosphocytidyl-2-C-methyl-D-erythritol kinase</fullName>
        <shortName evidence="9">CMK</shortName>
        <ecNumber evidence="2 9">2.7.1.148</ecNumber>
    </recommendedName>
    <alternativeName>
        <fullName evidence="8 9">4-(cytidine-5'-diphospho)-2-C-methyl-D-erythritol kinase</fullName>
    </alternativeName>
</protein>
<keyword evidence="6 9" id="KW-0418">Kinase</keyword>
<evidence type="ECO:0000256" key="9">
    <source>
        <dbReference type="HAMAP-Rule" id="MF_00061"/>
    </source>
</evidence>
<evidence type="ECO:0000313" key="13">
    <source>
        <dbReference type="Proteomes" id="UP001290462"/>
    </source>
</evidence>
<evidence type="ECO:0000313" key="12">
    <source>
        <dbReference type="EMBL" id="MDZ5757789.1"/>
    </source>
</evidence>
<dbReference type="PANTHER" id="PTHR43527:SF2">
    <property type="entry name" value="4-DIPHOSPHOCYTIDYL-2-C-METHYL-D-ERYTHRITOL KINASE, CHLOROPLASTIC"/>
    <property type="match status" value="1"/>
</dbReference>
<comment type="pathway">
    <text evidence="9">Isoprenoid biosynthesis; isopentenyl diphosphate biosynthesis via DXP pathway; isopentenyl diphosphate from 1-deoxy-D-xylulose 5-phosphate: step 3/6.</text>
</comment>
<feature type="active site" evidence="9">
    <location>
        <position position="10"/>
    </location>
</feature>
<dbReference type="GO" id="GO:0005524">
    <property type="term" value="F:ATP binding"/>
    <property type="evidence" value="ECO:0007669"/>
    <property type="project" value="UniProtKB-UniRule"/>
</dbReference>
<comment type="function">
    <text evidence="9">Catalyzes the phosphorylation of the position 2 hydroxy group of 4-diphosphocytidyl-2C-methyl-D-erythritol.</text>
</comment>
<comment type="catalytic activity">
    <reaction evidence="9">
        <text>4-CDP-2-C-methyl-D-erythritol + ATP = 4-CDP-2-C-methyl-D-erythritol 2-phosphate + ADP + H(+)</text>
        <dbReference type="Rhea" id="RHEA:18437"/>
        <dbReference type="ChEBI" id="CHEBI:15378"/>
        <dbReference type="ChEBI" id="CHEBI:30616"/>
        <dbReference type="ChEBI" id="CHEBI:57823"/>
        <dbReference type="ChEBI" id="CHEBI:57919"/>
        <dbReference type="ChEBI" id="CHEBI:456216"/>
        <dbReference type="EC" id="2.7.1.148"/>
    </reaction>
</comment>
<dbReference type="EC" id="2.7.1.148" evidence="2 9"/>
<dbReference type="FunFam" id="3.30.70.890:FF:000006">
    <property type="entry name" value="4-diphosphocytidyl-2-C-methyl-D-erythritol kinase"/>
    <property type="match status" value="1"/>
</dbReference>
<dbReference type="NCBIfam" id="TIGR00154">
    <property type="entry name" value="ispE"/>
    <property type="match status" value="1"/>
</dbReference>
<keyword evidence="7 9" id="KW-0067">ATP-binding</keyword>
<evidence type="ECO:0000256" key="5">
    <source>
        <dbReference type="ARBA" id="ARBA00022741"/>
    </source>
</evidence>
<keyword evidence="5 9" id="KW-0547">Nucleotide-binding</keyword>
<evidence type="ECO:0000259" key="11">
    <source>
        <dbReference type="Pfam" id="PF08544"/>
    </source>
</evidence>
<dbReference type="GO" id="GO:0019288">
    <property type="term" value="P:isopentenyl diphosphate biosynthetic process, methylerythritol 4-phosphate pathway"/>
    <property type="evidence" value="ECO:0007669"/>
    <property type="project" value="UniProtKB-UniRule"/>
</dbReference>
<feature type="active site" evidence="9">
    <location>
        <position position="136"/>
    </location>
</feature>
<dbReference type="InterPro" id="IPR006204">
    <property type="entry name" value="GHMP_kinase_N_dom"/>
</dbReference>
<dbReference type="InterPro" id="IPR036554">
    <property type="entry name" value="GHMP_kinase_C_sf"/>
</dbReference>
<keyword evidence="4 9" id="KW-0808">Transferase</keyword>
<evidence type="ECO:0000256" key="3">
    <source>
        <dbReference type="ARBA" id="ARBA00017473"/>
    </source>
</evidence>
<dbReference type="Pfam" id="PF00288">
    <property type="entry name" value="GHMP_kinases_N"/>
    <property type="match status" value="1"/>
</dbReference>
<evidence type="ECO:0000256" key="8">
    <source>
        <dbReference type="ARBA" id="ARBA00032554"/>
    </source>
</evidence>
<dbReference type="EMBL" id="JAVBVO010000002">
    <property type="protein sequence ID" value="MDZ5757789.1"/>
    <property type="molecule type" value="Genomic_DNA"/>
</dbReference>
<dbReference type="AlphaFoldDB" id="A0AAW9JT63"/>